<name>A0A067K139_JATCU</name>
<dbReference type="InterPro" id="IPR004252">
    <property type="entry name" value="Probable_transposase_24"/>
</dbReference>
<dbReference type="AlphaFoldDB" id="A0A067K139"/>
<dbReference type="Proteomes" id="UP000027138">
    <property type="component" value="Unassembled WGS sequence"/>
</dbReference>
<proteinExistence type="predicted"/>
<dbReference type="EMBL" id="KK914724">
    <property type="protein sequence ID" value="KDP29946.1"/>
    <property type="molecule type" value="Genomic_DNA"/>
</dbReference>
<keyword evidence="2" id="KW-1185">Reference proteome</keyword>
<sequence length="181" mass="21202">MFKKAWETQSTERYSDFLYKMRSTRKKQRYVSDEIWASWQQAWSDLKYQRKWEITSHNRLSEMGGEGTGPSRHTGSSISAIEIIEKSNLNRQPTPMEVFTFTHTKNHDGVTFIDRRAKLVRDNYTTGKERVIASHAQTGEHPTIDQLQPYLEAAGGKKKRKMYRIGSQSDIFYSRMHGFNE</sequence>
<dbReference type="OrthoDB" id="852287at2759"/>
<evidence type="ECO:0000313" key="1">
    <source>
        <dbReference type="EMBL" id="KDP29946.1"/>
    </source>
</evidence>
<organism evidence="1 2">
    <name type="scientific">Jatropha curcas</name>
    <name type="common">Barbados nut</name>
    <dbReference type="NCBI Taxonomy" id="180498"/>
    <lineage>
        <taxon>Eukaryota</taxon>
        <taxon>Viridiplantae</taxon>
        <taxon>Streptophyta</taxon>
        <taxon>Embryophyta</taxon>
        <taxon>Tracheophyta</taxon>
        <taxon>Spermatophyta</taxon>
        <taxon>Magnoliopsida</taxon>
        <taxon>eudicotyledons</taxon>
        <taxon>Gunneridae</taxon>
        <taxon>Pentapetalae</taxon>
        <taxon>rosids</taxon>
        <taxon>fabids</taxon>
        <taxon>Malpighiales</taxon>
        <taxon>Euphorbiaceae</taxon>
        <taxon>Crotonoideae</taxon>
        <taxon>Jatropheae</taxon>
        <taxon>Jatropha</taxon>
    </lineage>
</organism>
<reference evidence="1 2" key="1">
    <citation type="journal article" date="2014" name="PLoS ONE">
        <title>Global Analysis of Gene Expression Profiles in Physic Nut (Jatropha curcas L.) Seedlings Exposed to Salt Stress.</title>
        <authorList>
            <person name="Zhang L."/>
            <person name="Zhang C."/>
            <person name="Wu P."/>
            <person name="Chen Y."/>
            <person name="Li M."/>
            <person name="Jiang H."/>
            <person name="Wu G."/>
        </authorList>
    </citation>
    <scope>NUCLEOTIDE SEQUENCE [LARGE SCALE GENOMIC DNA]</scope>
    <source>
        <strain evidence="2">cv. GZQX0401</strain>
        <tissue evidence="1">Young leaves</tissue>
    </source>
</reference>
<gene>
    <name evidence="1" type="ORF">JCGZ_18515</name>
</gene>
<dbReference type="Pfam" id="PF03004">
    <property type="entry name" value="Transposase_24"/>
    <property type="match status" value="1"/>
</dbReference>
<evidence type="ECO:0000313" key="2">
    <source>
        <dbReference type="Proteomes" id="UP000027138"/>
    </source>
</evidence>
<protein>
    <submittedName>
        <fullName evidence="1">Uncharacterized protein</fullName>
    </submittedName>
</protein>
<accession>A0A067K139</accession>